<dbReference type="PANTHER" id="PTHR43639:SF1">
    <property type="entry name" value="SHORT-CHAIN DEHYDROGENASE_REDUCTASE FAMILY PROTEIN"/>
    <property type="match status" value="1"/>
</dbReference>
<dbReference type="Pfam" id="PF13561">
    <property type="entry name" value="adh_short_C2"/>
    <property type="match status" value="1"/>
</dbReference>
<dbReference type="EMBL" id="BAABCX010000001">
    <property type="protein sequence ID" value="GAA3530075.1"/>
    <property type="molecule type" value="Genomic_DNA"/>
</dbReference>
<sequence>MSAPVLFITGAAKRIGAEISQHLHGLGYRLVLHYHQSKACAERLAAELNEARPGSVALVQQDLTQLDALPSLADRVLGQYGRLDGLINNASSFYATPFGQGTPDQWHDLMATNVAAPYFLAQTLAPALQDSQGSIVNMVDIHAEKGLEDHLIYTMAKGALITMTRGLASELAPRVRVNGIAPGVILWPEHPLSDVQKQQVLSSIPMGRAGSPQDIAETMAFLLTGPAYLTGQIIALDGGRSTKGLNNV</sequence>
<dbReference type="InterPro" id="IPR036291">
    <property type="entry name" value="NAD(P)-bd_dom_sf"/>
</dbReference>
<evidence type="ECO:0000256" key="1">
    <source>
        <dbReference type="ARBA" id="ARBA00006484"/>
    </source>
</evidence>
<keyword evidence="2" id="KW-0560">Oxidoreductase</keyword>
<protein>
    <submittedName>
        <fullName evidence="3">Pteridine reductase</fullName>
    </submittedName>
</protein>
<evidence type="ECO:0000313" key="3">
    <source>
        <dbReference type="EMBL" id="GAA3530075.1"/>
    </source>
</evidence>
<gene>
    <name evidence="3" type="ORF">GCM10022394_06670</name>
</gene>
<comment type="similarity">
    <text evidence="1">Belongs to the short-chain dehydrogenases/reductases (SDR) family.</text>
</comment>
<accession>A0ABP6VBV6</accession>
<dbReference type="InterPro" id="IPR020904">
    <property type="entry name" value="Sc_DH/Rdtase_CS"/>
</dbReference>
<dbReference type="PRINTS" id="PR00080">
    <property type="entry name" value="SDRFAMILY"/>
</dbReference>
<dbReference type="PANTHER" id="PTHR43639">
    <property type="entry name" value="OXIDOREDUCTASE, SHORT-CHAIN DEHYDROGENASE/REDUCTASE FAMILY (AFU_ORTHOLOGUE AFUA_5G02870)"/>
    <property type="match status" value="1"/>
</dbReference>
<dbReference type="PROSITE" id="PS00061">
    <property type="entry name" value="ADH_SHORT"/>
    <property type="match status" value="1"/>
</dbReference>
<keyword evidence="4" id="KW-1185">Reference proteome</keyword>
<proteinExistence type="inferred from homology"/>
<dbReference type="PRINTS" id="PR00081">
    <property type="entry name" value="GDHRDH"/>
</dbReference>
<evidence type="ECO:0000313" key="4">
    <source>
        <dbReference type="Proteomes" id="UP001500795"/>
    </source>
</evidence>
<dbReference type="InterPro" id="IPR002347">
    <property type="entry name" value="SDR_fam"/>
</dbReference>
<name>A0ABP6VBV6_9GAMM</name>
<evidence type="ECO:0000256" key="2">
    <source>
        <dbReference type="ARBA" id="ARBA00023002"/>
    </source>
</evidence>
<reference evidence="4" key="1">
    <citation type="journal article" date="2019" name="Int. J. Syst. Evol. Microbiol.">
        <title>The Global Catalogue of Microorganisms (GCM) 10K type strain sequencing project: providing services to taxonomists for standard genome sequencing and annotation.</title>
        <authorList>
            <consortium name="The Broad Institute Genomics Platform"/>
            <consortium name="The Broad Institute Genome Sequencing Center for Infectious Disease"/>
            <person name="Wu L."/>
            <person name="Ma J."/>
        </authorList>
    </citation>
    <scope>NUCLEOTIDE SEQUENCE [LARGE SCALE GENOMIC DNA]</scope>
    <source>
        <strain evidence="4">JCM 17110</strain>
    </source>
</reference>
<dbReference type="Proteomes" id="UP001500795">
    <property type="component" value="Unassembled WGS sequence"/>
</dbReference>
<dbReference type="RefSeq" id="WP_344954723.1">
    <property type="nucleotide sequence ID" value="NZ_BAABCX010000001.1"/>
</dbReference>
<dbReference type="Gene3D" id="3.40.50.720">
    <property type="entry name" value="NAD(P)-binding Rossmann-like Domain"/>
    <property type="match status" value="1"/>
</dbReference>
<comment type="caution">
    <text evidence="3">The sequence shown here is derived from an EMBL/GenBank/DDBJ whole genome shotgun (WGS) entry which is preliminary data.</text>
</comment>
<dbReference type="SUPFAM" id="SSF51735">
    <property type="entry name" value="NAD(P)-binding Rossmann-fold domains"/>
    <property type="match status" value="1"/>
</dbReference>
<dbReference type="NCBIfam" id="NF006598">
    <property type="entry name" value="PRK09135.1"/>
    <property type="match status" value="1"/>
</dbReference>
<organism evidence="3 4">
    <name type="scientific">Zobellella aerophila</name>
    <dbReference type="NCBI Taxonomy" id="870480"/>
    <lineage>
        <taxon>Bacteria</taxon>
        <taxon>Pseudomonadati</taxon>
        <taxon>Pseudomonadota</taxon>
        <taxon>Gammaproteobacteria</taxon>
        <taxon>Aeromonadales</taxon>
        <taxon>Aeromonadaceae</taxon>
        <taxon>Zobellella</taxon>
    </lineage>
</organism>